<name>A0A3M8AKB0_9BACL</name>
<reference evidence="1 4" key="2">
    <citation type="submission" date="2019-06" db="EMBL/GenBank/DDBJ databases">
        <title>Whole genome shotgun sequence of Brevibacillus agri NBRC 15538.</title>
        <authorList>
            <person name="Hosoyama A."/>
            <person name="Uohara A."/>
            <person name="Ohji S."/>
            <person name="Ichikawa N."/>
        </authorList>
    </citation>
    <scope>NUCLEOTIDE SEQUENCE [LARGE SCALE GENOMIC DNA]</scope>
    <source>
        <strain evidence="1 4">NBRC 15538</strain>
    </source>
</reference>
<dbReference type="InterPro" id="IPR052968">
    <property type="entry name" value="Nucleotide_metab_enz"/>
</dbReference>
<evidence type="ECO:0000313" key="2">
    <source>
        <dbReference type="EMBL" id="RNB51650.1"/>
    </source>
</evidence>
<comment type="caution">
    <text evidence="2">The sequence shown here is derived from an EMBL/GenBank/DDBJ whole genome shotgun (WGS) entry which is preliminary data.</text>
</comment>
<gene>
    <name evidence="1" type="primary">nrnB</name>
    <name evidence="1" type="ORF">BAG01nite_40450</name>
    <name evidence="2" type="ORF">EB820_19715</name>
</gene>
<dbReference type="Proteomes" id="UP000276178">
    <property type="component" value="Unassembled WGS sequence"/>
</dbReference>
<dbReference type="Gene3D" id="3.10.310.30">
    <property type="match status" value="1"/>
</dbReference>
<evidence type="ECO:0000313" key="3">
    <source>
        <dbReference type="Proteomes" id="UP000276178"/>
    </source>
</evidence>
<dbReference type="RefSeq" id="WP_122953262.1">
    <property type="nucleotide sequence ID" value="NZ_BJOD01000054.1"/>
</dbReference>
<dbReference type="EMBL" id="RHHN01000063">
    <property type="protein sequence ID" value="RNB51650.1"/>
    <property type="molecule type" value="Genomic_DNA"/>
</dbReference>
<dbReference type="Proteomes" id="UP000317180">
    <property type="component" value="Unassembled WGS sequence"/>
</dbReference>
<dbReference type="PANTHER" id="PTHR42146:SF1">
    <property type="entry name" value="OLIGORIBONUCLEASE NRNB"/>
    <property type="match status" value="1"/>
</dbReference>
<accession>A0A3M8AKB0</accession>
<dbReference type="InterPro" id="IPR038763">
    <property type="entry name" value="DHH_sf"/>
</dbReference>
<keyword evidence="4" id="KW-1185">Reference proteome</keyword>
<dbReference type="OrthoDB" id="2035301at2"/>
<dbReference type="PANTHER" id="PTHR42146">
    <property type="entry name" value="3',5'-CYCLIC-NUCLEOTIDE PHOSPHODIESTERASE"/>
    <property type="match status" value="1"/>
</dbReference>
<dbReference type="SUPFAM" id="SSF64182">
    <property type="entry name" value="DHH phosphoesterases"/>
    <property type="match status" value="1"/>
</dbReference>
<keyword evidence="2" id="KW-0378">Hydrolase</keyword>
<proteinExistence type="predicted"/>
<dbReference type="AlphaFoldDB" id="A0A3M8AKB0"/>
<reference evidence="2 3" key="1">
    <citation type="submission" date="2018-10" db="EMBL/GenBank/DDBJ databases">
        <title>Phylogenomics of Brevibacillus.</title>
        <authorList>
            <person name="Dunlap C."/>
        </authorList>
    </citation>
    <scope>NUCLEOTIDE SEQUENCE [LARGE SCALE GENOMIC DNA]</scope>
    <source>
        <strain evidence="2 3">NRRL NRS 1219</strain>
    </source>
</reference>
<organism evidence="2 3">
    <name type="scientific">Brevibacillus agri</name>
    <dbReference type="NCBI Taxonomy" id="51101"/>
    <lineage>
        <taxon>Bacteria</taxon>
        <taxon>Bacillati</taxon>
        <taxon>Bacillota</taxon>
        <taxon>Bacilli</taxon>
        <taxon>Bacillales</taxon>
        <taxon>Paenibacillaceae</taxon>
        <taxon>Brevibacillus</taxon>
    </lineage>
</organism>
<dbReference type="GeneID" id="82812760"/>
<dbReference type="GO" id="GO:0016787">
    <property type="term" value="F:hydrolase activity"/>
    <property type="evidence" value="ECO:0007669"/>
    <property type="project" value="UniProtKB-KW"/>
</dbReference>
<sequence length="319" mass="35991">MTQRKLVHFTDQDLDGESCAILSRIAYGDREVFTRGVSPYTVNQEVQTFLAEEFSPEMSVVITDVGVNEEVASLIQKKVEQGHSFVLIDHHPTSLPLSAKYDWANVIVEAVGQKTAATSLYYDYLRSKGLLAPTDVLTDYVELVRAFDTWDWEATGNVQANQLNLLFYLAERGTFADQVIGRLRSEDVEQFAFEDWEALLIYTEERRIAEFEQKKAKQMKRLNVEIDLDEPRTYNVGVVFLEQYQSTTGNFLCKSDETLDFVAMLDPGKGRISFRTIRDDVDLSVIAAHYGGGGHPKAAGCSFTGVTLKTFVYPALRVH</sequence>
<dbReference type="EMBL" id="BJOD01000054">
    <property type="protein sequence ID" value="GED27943.1"/>
    <property type="molecule type" value="Genomic_DNA"/>
</dbReference>
<evidence type="ECO:0000313" key="4">
    <source>
        <dbReference type="Proteomes" id="UP000317180"/>
    </source>
</evidence>
<evidence type="ECO:0000313" key="1">
    <source>
        <dbReference type="EMBL" id="GED27943.1"/>
    </source>
</evidence>
<protein>
    <submittedName>
        <fullName evidence="1">Oligoribonuclease NrnB</fullName>
    </submittedName>
    <submittedName>
        <fullName evidence="2">Phosphohydrolase</fullName>
    </submittedName>
</protein>